<dbReference type="InterPro" id="IPR019734">
    <property type="entry name" value="TPR_rpt"/>
</dbReference>
<dbReference type="PANTHER" id="PTHR45663:SF11">
    <property type="entry name" value="GEO12009P1"/>
    <property type="match status" value="1"/>
</dbReference>
<reference evidence="8 9" key="1">
    <citation type="submission" date="2011-11" db="EMBL/GenBank/DDBJ databases">
        <title>Improved High-Quality Draft sequence of Beggiatoa alba B18lD.</title>
        <authorList>
            <consortium name="US DOE Joint Genome Institute"/>
            <person name="Lucas S."/>
            <person name="Han J."/>
            <person name="Lapidus A."/>
            <person name="Cheng J.-F."/>
            <person name="Goodwin L."/>
            <person name="Pitluck S."/>
            <person name="Peters L."/>
            <person name="Mikhailova N."/>
            <person name="Held B."/>
            <person name="Detter J.C."/>
            <person name="Han C."/>
            <person name="Tapia R."/>
            <person name="Land M."/>
            <person name="Hauser L."/>
            <person name="Kyrpides N."/>
            <person name="Ivanova N."/>
            <person name="Pagani I."/>
            <person name="Samuel K."/>
            <person name="Teske A."/>
            <person name="Mueller J."/>
            <person name="Woyke T."/>
        </authorList>
    </citation>
    <scope>NUCLEOTIDE SEQUENCE [LARGE SCALE GENOMIC DNA]</scope>
    <source>
        <strain evidence="8 9">B18LD</strain>
    </source>
</reference>
<dbReference type="Pfam" id="PF14559">
    <property type="entry name" value="TPR_19"/>
    <property type="match status" value="1"/>
</dbReference>
<dbReference type="STRING" id="395493.BegalDRAFT_0326"/>
<sequence>MAESPYIIDVNLQNFLTTVVEKSKETLVLVDFWADWCSPCKVLIPLLAKLADEYQGKFILAKVNIDEQPELAAQFSVRSVPTVKIFKQGKIVDEFLGVQPESALRTLLERHIERPVERLRQQAYDAYKQGNIPAAIQIIQTALASEPNYYPLHLDLANYYISNKQLEAAEKILQSLPVNIQADALFTQLSNKLNFAKIVVNAPSLETLNATLTTQENDVQARYQRGAYAVLHGEYENALADFLSVMRLNRRFEDDAGRKGLIAVFELLGNQGDLVSRYRSKMSALLY</sequence>
<comment type="similarity">
    <text evidence="1">Belongs to the thioredoxin family.</text>
</comment>
<dbReference type="PRINTS" id="PR00421">
    <property type="entry name" value="THIOREDOXIN"/>
</dbReference>
<dbReference type="RefSeq" id="WP_002683026.1">
    <property type="nucleotide sequence ID" value="NZ_JH600070.1"/>
</dbReference>
<gene>
    <name evidence="8" type="ORF">BegalDRAFT_0326</name>
</gene>
<feature type="domain" description="Thioredoxin" evidence="7">
    <location>
        <begin position="1"/>
        <end position="113"/>
    </location>
</feature>
<evidence type="ECO:0000256" key="2">
    <source>
        <dbReference type="ARBA" id="ARBA00022448"/>
    </source>
</evidence>
<dbReference type="InterPro" id="IPR013766">
    <property type="entry name" value="Thioredoxin_domain"/>
</dbReference>
<dbReference type="InterPro" id="IPR036249">
    <property type="entry name" value="Thioredoxin-like_sf"/>
</dbReference>
<evidence type="ECO:0000256" key="3">
    <source>
        <dbReference type="ARBA" id="ARBA00022982"/>
    </source>
</evidence>
<dbReference type="SUPFAM" id="SSF48452">
    <property type="entry name" value="TPR-like"/>
    <property type="match status" value="1"/>
</dbReference>
<evidence type="ECO:0000313" key="9">
    <source>
        <dbReference type="Proteomes" id="UP000005744"/>
    </source>
</evidence>
<keyword evidence="9" id="KW-1185">Reference proteome</keyword>
<evidence type="ECO:0000256" key="1">
    <source>
        <dbReference type="ARBA" id="ARBA00008987"/>
    </source>
</evidence>
<dbReference type="eggNOG" id="COG3118">
    <property type="taxonomic scope" value="Bacteria"/>
</dbReference>
<dbReference type="Gene3D" id="3.40.30.10">
    <property type="entry name" value="Glutaredoxin"/>
    <property type="match status" value="1"/>
</dbReference>
<dbReference type="AlphaFoldDB" id="I3CCA3"/>
<keyword evidence="4" id="KW-1015">Disulfide bond</keyword>
<name>I3CCA3_9GAMM</name>
<dbReference type="PROSITE" id="PS51352">
    <property type="entry name" value="THIOREDOXIN_2"/>
    <property type="match status" value="1"/>
</dbReference>
<protein>
    <recommendedName>
        <fullName evidence="6">Thioredoxin</fullName>
    </recommendedName>
</protein>
<dbReference type="FunFam" id="3.40.30.10:FF:000001">
    <property type="entry name" value="Thioredoxin"/>
    <property type="match status" value="1"/>
</dbReference>
<dbReference type="InterPro" id="IPR005746">
    <property type="entry name" value="Thioredoxin"/>
</dbReference>
<evidence type="ECO:0000313" key="8">
    <source>
        <dbReference type="EMBL" id="EIJ41246.1"/>
    </source>
</evidence>
<evidence type="ECO:0000259" key="7">
    <source>
        <dbReference type="PROSITE" id="PS51352"/>
    </source>
</evidence>
<dbReference type="SMART" id="SM00028">
    <property type="entry name" value="TPR"/>
    <property type="match status" value="2"/>
</dbReference>
<dbReference type="Pfam" id="PF00085">
    <property type="entry name" value="Thioredoxin"/>
    <property type="match status" value="1"/>
</dbReference>
<evidence type="ECO:0000256" key="6">
    <source>
        <dbReference type="NCBIfam" id="TIGR01068"/>
    </source>
</evidence>
<dbReference type="GO" id="GO:0006950">
    <property type="term" value="P:response to stress"/>
    <property type="evidence" value="ECO:0007669"/>
    <property type="project" value="UniProtKB-ARBA"/>
</dbReference>
<proteinExistence type="inferred from homology"/>
<dbReference type="GO" id="GO:0015035">
    <property type="term" value="F:protein-disulfide reductase activity"/>
    <property type="evidence" value="ECO:0007669"/>
    <property type="project" value="UniProtKB-UniRule"/>
</dbReference>
<dbReference type="GO" id="GO:0005737">
    <property type="term" value="C:cytoplasm"/>
    <property type="evidence" value="ECO:0007669"/>
    <property type="project" value="TreeGrafter"/>
</dbReference>
<organism evidence="8 9">
    <name type="scientific">Beggiatoa alba B18LD</name>
    <dbReference type="NCBI Taxonomy" id="395493"/>
    <lineage>
        <taxon>Bacteria</taxon>
        <taxon>Pseudomonadati</taxon>
        <taxon>Pseudomonadota</taxon>
        <taxon>Gammaproteobacteria</taxon>
        <taxon>Thiotrichales</taxon>
        <taxon>Thiotrichaceae</taxon>
        <taxon>Beggiatoa</taxon>
    </lineage>
</organism>
<evidence type="ECO:0000256" key="4">
    <source>
        <dbReference type="ARBA" id="ARBA00023157"/>
    </source>
</evidence>
<dbReference type="HOGENOM" id="CLU_046120_1_1_6"/>
<evidence type="ECO:0000256" key="5">
    <source>
        <dbReference type="ARBA" id="ARBA00023284"/>
    </source>
</evidence>
<dbReference type="InterPro" id="IPR011990">
    <property type="entry name" value="TPR-like_helical_dom_sf"/>
</dbReference>
<keyword evidence="3" id="KW-0249">Electron transport</keyword>
<dbReference type="Proteomes" id="UP000005744">
    <property type="component" value="Unassembled WGS sequence"/>
</dbReference>
<dbReference type="Pfam" id="PF14561">
    <property type="entry name" value="TPR_20"/>
    <property type="match status" value="1"/>
</dbReference>
<dbReference type="Gene3D" id="1.25.40.10">
    <property type="entry name" value="Tetratricopeptide repeat domain"/>
    <property type="match status" value="2"/>
</dbReference>
<dbReference type="SUPFAM" id="SSF52833">
    <property type="entry name" value="Thioredoxin-like"/>
    <property type="match status" value="1"/>
</dbReference>
<dbReference type="NCBIfam" id="TIGR01068">
    <property type="entry name" value="thioredoxin"/>
    <property type="match status" value="1"/>
</dbReference>
<dbReference type="CDD" id="cd02956">
    <property type="entry name" value="ybbN"/>
    <property type="match status" value="1"/>
</dbReference>
<dbReference type="EMBL" id="JH600070">
    <property type="protein sequence ID" value="EIJ41246.1"/>
    <property type="molecule type" value="Genomic_DNA"/>
</dbReference>
<dbReference type="PANTHER" id="PTHR45663">
    <property type="entry name" value="GEO12009P1"/>
    <property type="match status" value="1"/>
</dbReference>
<keyword evidence="5" id="KW-0676">Redox-active center</keyword>
<keyword evidence="2" id="KW-0813">Transport</keyword>
<accession>I3CCA3</accession>
<dbReference type="OrthoDB" id="9790390at2"/>